<organism evidence="1 2">
    <name type="scientific">Trichonephila inaurata madagascariensis</name>
    <dbReference type="NCBI Taxonomy" id="2747483"/>
    <lineage>
        <taxon>Eukaryota</taxon>
        <taxon>Metazoa</taxon>
        <taxon>Ecdysozoa</taxon>
        <taxon>Arthropoda</taxon>
        <taxon>Chelicerata</taxon>
        <taxon>Arachnida</taxon>
        <taxon>Araneae</taxon>
        <taxon>Araneomorphae</taxon>
        <taxon>Entelegynae</taxon>
        <taxon>Araneoidea</taxon>
        <taxon>Nephilidae</taxon>
        <taxon>Trichonephila</taxon>
        <taxon>Trichonephila inaurata</taxon>
    </lineage>
</organism>
<comment type="caution">
    <text evidence="1">The sequence shown here is derived from an EMBL/GenBank/DDBJ whole genome shotgun (WGS) entry which is preliminary data.</text>
</comment>
<protein>
    <submittedName>
        <fullName evidence="1">Uncharacterized protein</fullName>
    </submittedName>
</protein>
<name>A0A8X6KKT1_9ARAC</name>
<accession>A0A8X6KKT1</accession>
<gene>
    <name evidence="1" type="ORF">TNIN_295381</name>
</gene>
<keyword evidence="2" id="KW-1185">Reference proteome</keyword>
<dbReference type="Proteomes" id="UP000886998">
    <property type="component" value="Unassembled WGS sequence"/>
</dbReference>
<proteinExistence type="predicted"/>
<dbReference type="AlphaFoldDB" id="A0A8X6KKT1"/>
<reference evidence="1" key="1">
    <citation type="submission" date="2020-08" db="EMBL/GenBank/DDBJ databases">
        <title>Multicomponent nature underlies the extraordinary mechanical properties of spider dragline silk.</title>
        <authorList>
            <person name="Kono N."/>
            <person name="Nakamura H."/>
            <person name="Mori M."/>
            <person name="Yoshida Y."/>
            <person name="Ohtoshi R."/>
            <person name="Malay A.D."/>
            <person name="Moran D.A.P."/>
            <person name="Tomita M."/>
            <person name="Numata K."/>
            <person name="Arakawa K."/>
        </authorList>
    </citation>
    <scope>NUCLEOTIDE SEQUENCE</scope>
</reference>
<evidence type="ECO:0000313" key="1">
    <source>
        <dbReference type="EMBL" id="GFS56279.1"/>
    </source>
</evidence>
<evidence type="ECO:0000313" key="2">
    <source>
        <dbReference type="Proteomes" id="UP000886998"/>
    </source>
</evidence>
<sequence length="105" mass="12082">MIPAVLLFRNELASLIVIATVVNLIRIKLADAMSLLEGLSFGKRYGNRGSSNSRVIEIKDLITKSNKFDEQFCHEYLKTIIEERLATEIWERTVREKADKHETCE</sequence>
<dbReference type="EMBL" id="BMAV01027097">
    <property type="protein sequence ID" value="GFS56279.1"/>
    <property type="molecule type" value="Genomic_DNA"/>
</dbReference>